<dbReference type="InterPro" id="IPR031941">
    <property type="entry name" value="DUF4773"/>
</dbReference>
<dbReference type="Proteomes" id="UP000027135">
    <property type="component" value="Unassembled WGS sequence"/>
</dbReference>
<gene>
    <name evidence="4" type="ORF">L798_04970</name>
</gene>
<keyword evidence="2" id="KW-0732">Signal</keyword>
<name>A0A067RJW6_ZOONE</name>
<evidence type="ECO:0000313" key="4">
    <source>
        <dbReference type="EMBL" id="KDR20868.1"/>
    </source>
</evidence>
<dbReference type="eggNOG" id="ENOG502S9B4">
    <property type="taxonomic scope" value="Eukaryota"/>
</dbReference>
<dbReference type="EMBL" id="KK852582">
    <property type="protein sequence ID" value="KDR20868.1"/>
    <property type="molecule type" value="Genomic_DNA"/>
</dbReference>
<keyword evidence="1" id="KW-0472">Membrane</keyword>
<feature type="transmembrane region" description="Helical" evidence="1">
    <location>
        <begin position="213"/>
        <end position="238"/>
    </location>
</feature>
<dbReference type="Pfam" id="PF15998">
    <property type="entry name" value="DUF4773"/>
    <property type="match status" value="1"/>
</dbReference>
<protein>
    <recommendedName>
        <fullName evidence="3">DUF4773 domain-containing protein</fullName>
    </recommendedName>
</protein>
<proteinExistence type="predicted"/>
<evidence type="ECO:0000256" key="2">
    <source>
        <dbReference type="SAM" id="SignalP"/>
    </source>
</evidence>
<dbReference type="InParanoid" id="A0A067RJW6"/>
<keyword evidence="5" id="KW-1185">Reference proteome</keyword>
<accession>A0A067RJW6</accession>
<organism evidence="4 5">
    <name type="scientific">Zootermopsis nevadensis</name>
    <name type="common">Dampwood termite</name>
    <dbReference type="NCBI Taxonomy" id="136037"/>
    <lineage>
        <taxon>Eukaryota</taxon>
        <taxon>Metazoa</taxon>
        <taxon>Ecdysozoa</taxon>
        <taxon>Arthropoda</taxon>
        <taxon>Hexapoda</taxon>
        <taxon>Insecta</taxon>
        <taxon>Pterygota</taxon>
        <taxon>Neoptera</taxon>
        <taxon>Polyneoptera</taxon>
        <taxon>Dictyoptera</taxon>
        <taxon>Blattodea</taxon>
        <taxon>Blattoidea</taxon>
        <taxon>Termitoidae</taxon>
        <taxon>Termopsidae</taxon>
        <taxon>Zootermopsis</taxon>
    </lineage>
</organism>
<feature type="chain" id="PRO_5001645317" description="DUF4773 domain-containing protein" evidence="2">
    <location>
        <begin position="18"/>
        <end position="292"/>
    </location>
</feature>
<feature type="domain" description="DUF4773" evidence="3">
    <location>
        <begin position="58"/>
        <end position="176"/>
    </location>
</feature>
<sequence length="292" mass="31769">MSPVITFIIAFVVTSNALPSKISDVMQGGGEAVVDDLKIAEHKIIEEWNEIRRVAMDTCRCTNFNCGCCAHLEESEIHLNSTICANVSYLSHDYGISITVTVNDYTIFNETVSARNPPPVCIGVPYVKEYADACVRLYDIDATTTHLHACVRVEARMKKILIAKYELGCFNIGPPGLSSEMGNAGSMATSNSKHKEIKLKEHQTSEETNAANFVTFLILTVTVLTGLTAVVILGVIALTRKKESHFFGTSHVKGLGGGIGGTQDGEKVYCKGKQLWNYGSLATSYDDDDSKC</sequence>
<dbReference type="OrthoDB" id="5952164at2759"/>
<dbReference type="AlphaFoldDB" id="A0A067RJW6"/>
<keyword evidence="1" id="KW-0812">Transmembrane</keyword>
<dbReference type="PANTHER" id="PTHR36299:SF2">
    <property type="entry name" value="DUF4773 DOMAIN-CONTAINING PROTEIN"/>
    <property type="match status" value="1"/>
</dbReference>
<reference evidence="4 5" key="1">
    <citation type="journal article" date="2014" name="Nat. Commun.">
        <title>Molecular traces of alternative social organization in a termite genome.</title>
        <authorList>
            <person name="Terrapon N."/>
            <person name="Li C."/>
            <person name="Robertson H.M."/>
            <person name="Ji L."/>
            <person name="Meng X."/>
            <person name="Booth W."/>
            <person name="Chen Z."/>
            <person name="Childers C.P."/>
            <person name="Glastad K.M."/>
            <person name="Gokhale K."/>
            <person name="Gowin J."/>
            <person name="Gronenberg W."/>
            <person name="Hermansen R.A."/>
            <person name="Hu H."/>
            <person name="Hunt B.G."/>
            <person name="Huylmans A.K."/>
            <person name="Khalil S.M."/>
            <person name="Mitchell R.D."/>
            <person name="Munoz-Torres M.C."/>
            <person name="Mustard J.A."/>
            <person name="Pan H."/>
            <person name="Reese J.T."/>
            <person name="Scharf M.E."/>
            <person name="Sun F."/>
            <person name="Vogel H."/>
            <person name="Xiao J."/>
            <person name="Yang W."/>
            <person name="Yang Z."/>
            <person name="Yang Z."/>
            <person name="Zhou J."/>
            <person name="Zhu J."/>
            <person name="Brent C.S."/>
            <person name="Elsik C.G."/>
            <person name="Goodisman M.A."/>
            <person name="Liberles D.A."/>
            <person name="Roe R.M."/>
            <person name="Vargo E.L."/>
            <person name="Vilcinskas A."/>
            <person name="Wang J."/>
            <person name="Bornberg-Bauer E."/>
            <person name="Korb J."/>
            <person name="Zhang G."/>
            <person name="Liebig J."/>
        </authorList>
    </citation>
    <scope>NUCLEOTIDE SEQUENCE [LARGE SCALE GENOMIC DNA]</scope>
    <source>
        <tissue evidence="4">Whole organism</tissue>
    </source>
</reference>
<feature type="signal peptide" evidence="2">
    <location>
        <begin position="1"/>
        <end position="17"/>
    </location>
</feature>
<evidence type="ECO:0000259" key="3">
    <source>
        <dbReference type="Pfam" id="PF15998"/>
    </source>
</evidence>
<evidence type="ECO:0000256" key="1">
    <source>
        <dbReference type="SAM" id="Phobius"/>
    </source>
</evidence>
<dbReference type="PANTHER" id="PTHR36299">
    <property type="entry name" value="AGAP008005-PA"/>
    <property type="match status" value="1"/>
</dbReference>
<keyword evidence="1" id="KW-1133">Transmembrane helix</keyword>
<evidence type="ECO:0000313" key="5">
    <source>
        <dbReference type="Proteomes" id="UP000027135"/>
    </source>
</evidence>